<gene>
    <name evidence="2" type="ORF">N800_08655</name>
</gene>
<dbReference type="Proteomes" id="UP000029998">
    <property type="component" value="Unassembled WGS sequence"/>
</dbReference>
<evidence type="ECO:0000259" key="1">
    <source>
        <dbReference type="Pfam" id="PF13439"/>
    </source>
</evidence>
<proteinExistence type="predicted"/>
<sequence length="387" mass="42366">MAERRRVLLVIDSMEVGGSQRQIHQLIEGLDRTQWDPELAFFRTDSFLAELVRKTGIPVHFLPKRGRVDLRFVLSLARLLRGRNYAVVHAYSLTAEVWTLVVKWLCGLRCPVVASERSAARADRPAWFWLVKRLALSRSSAVIANSEVGARSTAQRTGVDEDKFTTIANAVEVPEPLARDHQADLRQSLCIQDGKLTALFVGRMVDVKNLPCLVKALSLIPSDSRPLTLLVGEGPAIPSIQGLARNLGVESDVHFVGARDDVSDLMQVVDYLVLPSHFEGQSNALLEAMAAGCPVIASAVGGNIELIDHESSGFLFPDDDAQALAHAMRRMEDPRVRCKLACKALGNVVTRHSRSALAAATADVYRRCLAEGNQPAGRMPIRMGHSG</sequence>
<dbReference type="SUPFAM" id="SSF53756">
    <property type="entry name" value="UDP-Glycosyltransferase/glycogen phosphorylase"/>
    <property type="match status" value="1"/>
</dbReference>
<dbReference type="Pfam" id="PF13439">
    <property type="entry name" value="Glyco_transf_4"/>
    <property type="match status" value="1"/>
</dbReference>
<evidence type="ECO:0000313" key="3">
    <source>
        <dbReference type="Proteomes" id="UP000029998"/>
    </source>
</evidence>
<dbReference type="InterPro" id="IPR028098">
    <property type="entry name" value="Glyco_trans_4-like_N"/>
</dbReference>
<organism evidence="2 3">
    <name type="scientific">Lysobacter daejeonensis GH1-9</name>
    <dbReference type="NCBI Taxonomy" id="1385517"/>
    <lineage>
        <taxon>Bacteria</taxon>
        <taxon>Pseudomonadati</taxon>
        <taxon>Pseudomonadota</taxon>
        <taxon>Gammaproteobacteria</taxon>
        <taxon>Lysobacterales</taxon>
        <taxon>Lysobacteraceae</taxon>
        <taxon>Aerolutibacter</taxon>
    </lineage>
</organism>
<dbReference type="EMBL" id="AVPU01000001">
    <property type="protein sequence ID" value="KGM56262.1"/>
    <property type="molecule type" value="Genomic_DNA"/>
</dbReference>
<dbReference type="GO" id="GO:0016758">
    <property type="term" value="F:hexosyltransferase activity"/>
    <property type="evidence" value="ECO:0007669"/>
    <property type="project" value="TreeGrafter"/>
</dbReference>
<comment type="caution">
    <text evidence="2">The sequence shown here is derived from an EMBL/GenBank/DDBJ whole genome shotgun (WGS) entry which is preliminary data.</text>
</comment>
<dbReference type="RefSeq" id="WP_036133501.1">
    <property type="nucleotide sequence ID" value="NZ_AVPU01000001.1"/>
</dbReference>
<dbReference type="AlphaFoldDB" id="A0A0A0F4E5"/>
<reference evidence="2 3" key="1">
    <citation type="submission" date="2013-08" db="EMBL/GenBank/DDBJ databases">
        <title>Genome sequencing of Lysobacter.</title>
        <authorList>
            <person name="Zhang S."/>
            <person name="Wang G."/>
        </authorList>
    </citation>
    <scope>NUCLEOTIDE SEQUENCE [LARGE SCALE GENOMIC DNA]</scope>
    <source>
        <strain evidence="2 3">GH1-9</strain>
    </source>
</reference>
<dbReference type="STRING" id="1385517.N800_08655"/>
<dbReference type="eggNOG" id="COG0438">
    <property type="taxonomic scope" value="Bacteria"/>
</dbReference>
<evidence type="ECO:0000313" key="2">
    <source>
        <dbReference type="EMBL" id="KGM56262.1"/>
    </source>
</evidence>
<feature type="domain" description="Glycosyltransferase subfamily 4-like N-terminal" evidence="1">
    <location>
        <begin position="16"/>
        <end position="172"/>
    </location>
</feature>
<accession>A0A0A0F4E5</accession>
<dbReference type="PANTHER" id="PTHR45947:SF3">
    <property type="entry name" value="SULFOQUINOVOSYL TRANSFERASE SQD2"/>
    <property type="match status" value="1"/>
</dbReference>
<protein>
    <recommendedName>
        <fullName evidence="1">Glycosyltransferase subfamily 4-like N-terminal domain-containing protein</fullName>
    </recommendedName>
</protein>
<dbReference type="InterPro" id="IPR050194">
    <property type="entry name" value="Glycosyltransferase_grp1"/>
</dbReference>
<dbReference type="PANTHER" id="PTHR45947">
    <property type="entry name" value="SULFOQUINOVOSYL TRANSFERASE SQD2"/>
    <property type="match status" value="1"/>
</dbReference>
<name>A0A0A0F4E5_9GAMM</name>
<dbReference type="CDD" id="cd03811">
    <property type="entry name" value="GT4_GT28_WabH-like"/>
    <property type="match status" value="1"/>
</dbReference>
<dbReference type="Gene3D" id="3.40.50.2000">
    <property type="entry name" value="Glycogen Phosphorylase B"/>
    <property type="match status" value="2"/>
</dbReference>
<keyword evidence="3" id="KW-1185">Reference proteome</keyword>
<dbReference type="Pfam" id="PF13692">
    <property type="entry name" value="Glyco_trans_1_4"/>
    <property type="match status" value="1"/>
</dbReference>